<sequence length="312" mass="35113">MKKILITGALGHIGSKLIHEIKPNDFGGVILFDNLSTQRYCSLFNLPDNVPFQFIEGDVLQENLEKYFEGVDIVIHLAAITNAAGSFEIQDQVEKVNYEGTKKVAEACQKFGCKLIFLSSTSVYGTQDVLVDEDCSKEELKPQSPYAESKLKSEELLKKMSTETGLKYVVFRFGTIFGTSIGMRFHTAVNKFVWQACMGIPLTVWSTALNQKRPYLDIADATRALRFVIGKNIFDNNIYNVLTTNATVSEIVEIIRSDIPDVSVKLVDERIMNQLSYEVSCEKFKKLGFKFGGDLRKGIKDTIRLLKNCRTT</sequence>
<gene>
    <name evidence="3" type="ORF">MNV_990030</name>
</gene>
<accession>A0A284VUV2</accession>
<dbReference type="Pfam" id="PF01370">
    <property type="entry name" value="Epimerase"/>
    <property type="match status" value="1"/>
</dbReference>
<evidence type="ECO:0000256" key="1">
    <source>
        <dbReference type="ARBA" id="ARBA00007637"/>
    </source>
</evidence>
<dbReference type="InterPro" id="IPR001509">
    <property type="entry name" value="Epimerase_deHydtase"/>
</dbReference>
<dbReference type="PANTHER" id="PTHR43000">
    <property type="entry name" value="DTDP-D-GLUCOSE 4,6-DEHYDRATASE-RELATED"/>
    <property type="match status" value="1"/>
</dbReference>
<evidence type="ECO:0000259" key="2">
    <source>
        <dbReference type="Pfam" id="PF01370"/>
    </source>
</evidence>
<dbReference type="CDD" id="cd08946">
    <property type="entry name" value="SDR_e"/>
    <property type="match status" value="1"/>
</dbReference>
<comment type="similarity">
    <text evidence="1">Belongs to the NAD(P)-dependent epimerase/dehydratase family.</text>
</comment>
<protein>
    <submittedName>
        <fullName evidence="3">NAD-dependent epimerase/dehydratase</fullName>
    </submittedName>
</protein>
<evidence type="ECO:0000313" key="4">
    <source>
        <dbReference type="Proteomes" id="UP000218615"/>
    </source>
</evidence>
<dbReference type="OrthoDB" id="4907at2157"/>
<dbReference type="Proteomes" id="UP000218615">
    <property type="component" value="Unassembled WGS sequence"/>
</dbReference>
<feature type="domain" description="NAD-dependent epimerase/dehydratase" evidence="2">
    <location>
        <begin position="4"/>
        <end position="241"/>
    </location>
</feature>
<reference evidence="4" key="1">
    <citation type="submission" date="2017-06" db="EMBL/GenBank/DDBJ databases">
        <authorList>
            <person name="Cremers G."/>
        </authorList>
    </citation>
    <scope>NUCLEOTIDE SEQUENCE [LARGE SCALE GENOMIC DNA]</scope>
</reference>
<dbReference type="EMBL" id="FZMP01000250">
    <property type="protein sequence ID" value="SNQ62989.1"/>
    <property type="molecule type" value="Genomic_DNA"/>
</dbReference>
<proteinExistence type="inferred from homology"/>
<dbReference type="AlphaFoldDB" id="A0A284VUV2"/>
<keyword evidence="4" id="KW-1185">Reference proteome</keyword>
<dbReference type="InterPro" id="IPR036291">
    <property type="entry name" value="NAD(P)-bd_dom_sf"/>
</dbReference>
<organism evidence="3 4">
    <name type="scientific">Candidatus Methanoperedens nitratireducens</name>
    <dbReference type="NCBI Taxonomy" id="1392998"/>
    <lineage>
        <taxon>Archaea</taxon>
        <taxon>Methanobacteriati</taxon>
        <taxon>Methanobacteriota</taxon>
        <taxon>Stenosarchaea group</taxon>
        <taxon>Methanomicrobia</taxon>
        <taxon>Methanosarcinales</taxon>
        <taxon>ANME-2 cluster</taxon>
        <taxon>Candidatus Methanoperedentaceae</taxon>
        <taxon>Candidatus Methanoperedens</taxon>
    </lineage>
</organism>
<dbReference type="SUPFAM" id="SSF51735">
    <property type="entry name" value="NAD(P)-binding Rossmann-fold domains"/>
    <property type="match status" value="1"/>
</dbReference>
<dbReference type="RefSeq" id="WP_096207470.1">
    <property type="nucleotide sequence ID" value="NZ_FZMP01000250.1"/>
</dbReference>
<name>A0A284VUV2_9EURY</name>
<dbReference type="Gene3D" id="3.40.50.720">
    <property type="entry name" value="NAD(P)-binding Rossmann-like Domain"/>
    <property type="match status" value="1"/>
</dbReference>
<evidence type="ECO:0000313" key="3">
    <source>
        <dbReference type="EMBL" id="SNQ62989.1"/>
    </source>
</evidence>